<dbReference type="KEGG" id="bcib:IM45_1177"/>
<evidence type="ECO:0000256" key="4">
    <source>
        <dbReference type="ARBA" id="ARBA00005189"/>
    </source>
</evidence>
<dbReference type="GO" id="GO:0004605">
    <property type="term" value="F:phosphatidate cytidylyltransferase activity"/>
    <property type="evidence" value="ECO:0007669"/>
    <property type="project" value="UniProtKB-EC"/>
</dbReference>
<evidence type="ECO:0000256" key="2">
    <source>
        <dbReference type="ARBA" id="ARBA00004651"/>
    </source>
</evidence>
<dbReference type="EMBL" id="CP008985">
    <property type="protein sequence ID" value="AIN47454.1"/>
    <property type="molecule type" value="Genomic_DNA"/>
</dbReference>
<feature type="transmembrane region" description="Helical" evidence="19">
    <location>
        <begin position="177"/>
        <end position="197"/>
    </location>
</feature>
<dbReference type="GO" id="GO:0005886">
    <property type="term" value="C:plasma membrane"/>
    <property type="evidence" value="ECO:0007669"/>
    <property type="project" value="UniProtKB-SubCell"/>
</dbReference>
<evidence type="ECO:0000256" key="3">
    <source>
        <dbReference type="ARBA" id="ARBA00005119"/>
    </source>
</evidence>
<evidence type="ECO:0000256" key="15">
    <source>
        <dbReference type="ARBA" id="ARBA00023136"/>
    </source>
</evidence>
<dbReference type="UniPathway" id="UPA00557">
    <property type="reaction ID" value="UER00614"/>
</dbReference>
<dbReference type="Proteomes" id="UP000067325">
    <property type="component" value="Chromosome"/>
</dbReference>
<proteinExistence type="inferred from homology"/>
<dbReference type="NCBIfam" id="NF008635">
    <property type="entry name" value="PRK11624.1"/>
    <property type="match status" value="1"/>
</dbReference>
<name>A0A088MZ16_9GAMM</name>
<feature type="transmembrane region" description="Helical" evidence="19">
    <location>
        <begin position="117"/>
        <end position="135"/>
    </location>
</feature>
<dbReference type="EC" id="2.7.7.41" evidence="6 18"/>
<comment type="pathway">
    <text evidence="3 18">Phospholipid metabolism; CDP-diacylglycerol biosynthesis; CDP-diacylglycerol from sn-glycerol 3-phosphate: step 3/3.</text>
</comment>
<keyword evidence="17" id="KW-1208">Phospholipid metabolism</keyword>
<evidence type="ECO:0000256" key="16">
    <source>
        <dbReference type="ARBA" id="ARBA00023209"/>
    </source>
</evidence>
<keyword evidence="11 18" id="KW-0812">Transmembrane</keyword>
<dbReference type="PANTHER" id="PTHR46382">
    <property type="entry name" value="PHOSPHATIDATE CYTIDYLYLTRANSFERASE"/>
    <property type="match status" value="1"/>
</dbReference>
<keyword evidence="12 18" id="KW-0548">Nucleotidyltransferase</keyword>
<keyword evidence="8" id="KW-1003">Cell membrane</keyword>
<keyword evidence="14" id="KW-0443">Lipid metabolism</keyword>
<evidence type="ECO:0000256" key="6">
    <source>
        <dbReference type="ARBA" id="ARBA00012487"/>
    </source>
</evidence>
<dbReference type="GO" id="GO:0016024">
    <property type="term" value="P:CDP-diacylglycerol biosynthetic process"/>
    <property type="evidence" value="ECO:0007669"/>
    <property type="project" value="UniProtKB-UniPathway"/>
</dbReference>
<organism evidence="20 21">
    <name type="scientific">Candidatus Palibaumannia cicadellinicola</name>
    <dbReference type="NCBI Taxonomy" id="186490"/>
    <lineage>
        <taxon>Bacteria</taxon>
        <taxon>Pseudomonadati</taxon>
        <taxon>Pseudomonadota</taxon>
        <taxon>Gammaproteobacteria</taxon>
        <taxon>Candidatus Palibaumannia</taxon>
    </lineage>
</organism>
<sequence>MFSAWEWGQLAGLTPCSQRFWFVIVCGLLLTIITFNVPICLPLFTVWQVQYILWAALVWWLTALLLVVYYPSSAVFWRRSNSLRLVFGIFTILPFFYSMITMRYYNYNINPFAGSWWLLYIMLLVWSADSGAYLFGRALGRHKLAPKISPGKTWEGLISGLFTSAIITWVFKSYAPLHAAPLILLICSTVAVLASIVGDLTESMFKREAGIKDSGHIIPGHGGILDRIDSLTAAIPVFACLMLQVFHAI</sequence>
<comment type="pathway">
    <text evidence="4">Lipid metabolism.</text>
</comment>
<evidence type="ECO:0000256" key="19">
    <source>
        <dbReference type="SAM" id="Phobius"/>
    </source>
</evidence>
<dbReference type="Pfam" id="PF01148">
    <property type="entry name" value="CTP_transf_1"/>
    <property type="match status" value="1"/>
</dbReference>
<evidence type="ECO:0000256" key="5">
    <source>
        <dbReference type="ARBA" id="ARBA00010185"/>
    </source>
</evidence>
<dbReference type="AlphaFoldDB" id="A0A088MZ16"/>
<dbReference type="eggNOG" id="COG0575">
    <property type="taxonomic scope" value="Bacteria"/>
</dbReference>
<keyword evidence="13 19" id="KW-1133">Transmembrane helix</keyword>
<comment type="catalytic activity">
    <reaction evidence="1 18">
        <text>a 1,2-diacyl-sn-glycero-3-phosphate + CTP + H(+) = a CDP-1,2-diacyl-sn-glycerol + diphosphate</text>
        <dbReference type="Rhea" id="RHEA:16229"/>
        <dbReference type="ChEBI" id="CHEBI:15378"/>
        <dbReference type="ChEBI" id="CHEBI:33019"/>
        <dbReference type="ChEBI" id="CHEBI:37563"/>
        <dbReference type="ChEBI" id="CHEBI:58332"/>
        <dbReference type="ChEBI" id="CHEBI:58608"/>
        <dbReference type="EC" id="2.7.7.41"/>
    </reaction>
</comment>
<evidence type="ECO:0000256" key="12">
    <source>
        <dbReference type="ARBA" id="ARBA00022695"/>
    </source>
</evidence>
<evidence type="ECO:0000313" key="20">
    <source>
        <dbReference type="EMBL" id="AIN47454.1"/>
    </source>
</evidence>
<evidence type="ECO:0000256" key="1">
    <source>
        <dbReference type="ARBA" id="ARBA00001698"/>
    </source>
</evidence>
<evidence type="ECO:0000256" key="17">
    <source>
        <dbReference type="ARBA" id="ARBA00023264"/>
    </source>
</evidence>
<evidence type="ECO:0000256" key="18">
    <source>
        <dbReference type="RuleBase" id="RU003938"/>
    </source>
</evidence>
<evidence type="ECO:0000256" key="8">
    <source>
        <dbReference type="ARBA" id="ARBA00022475"/>
    </source>
</evidence>
<dbReference type="InterPro" id="IPR000374">
    <property type="entry name" value="PC_trans"/>
</dbReference>
<evidence type="ECO:0000256" key="7">
    <source>
        <dbReference type="ARBA" id="ARBA00019373"/>
    </source>
</evidence>
<comment type="subcellular location">
    <subcellularLocation>
        <location evidence="2">Cell membrane</location>
        <topology evidence="2">Multi-pass membrane protein</topology>
    </subcellularLocation>
</comment>
<gene>
    <name evidence="20" type="ORF">IM45_1177</name>
</gene>
<keyword evidence="16" id="KW-0594">Phospholipid biosynthesis</keyword>
<evidence type="ECO:0000256" key="14">
    <source>
        <dbReference type="ARBA" id="ARBA00023098"/>
    </source>
</evidence>
<reference evidence="20 21" key="1">
    <citation type="journal article" date="2014" name="MBio">
        <title>Differential genome evolution between companion symbionts in an insect-bacterial symbiosis.</title>
        <authorList>
            <person name="Bennett G.M."/>
            <person name="McCutcheon J.P."/>
            <person name="MacDonald B.R."/>
            <person name="Romanovicz D."/>
            <person name="Moran N.A."/>
        </authorList>
    </citation>
    <scope>NUCLEOTIDE SEQUENCE [LARGE SCALE GENOMIC DNA]</scope>
    <source>
        <strain evidence="20 21">BGSS</strain>
    </source>
</reference>
<evidence type="ECO:0000313" key="21">
    <source>
        <dbReference type="Proteomes" id="UP000067325"/>
    </source>
</evidence>
<keyword evidence="15 19" id="KW-0472">Membrane</keyword>
<keyword evidence="10 18" id="KW-0808">Transferase</keyword>
<evidence type="ECO:0000256" key="11">
    <source>
        <dbReference type="ARBA" id="ARBA00022692"/>
    </source>
</evidence>
<comment type="similarity">
    <text evidence="5 18">Belongs to the CDS family.</text>
</comment>
<evidence type="ECO:0000256" key="9">
    <source>
        <dbReference type="ARBA" id="ARBA00022516"/>
    </source>
</evidence>
<accession>A0A088MZ16</accession>
<feature type="transmembrane region" description="Helical" evidence="19">
    <location>
        <begin position="51"/>
        <end position="71"/>
    </location>
</feature>
<feature type="transmembrane region" description="Helical" evidence="19">
    <location>
        <begin position="20"/>
        <end position="45"/>
    </location>
</feature>
<protein>
    <recommendedName>
        <fullName evidence="7 18">Phosphatidate cytidylyltransferase</fullName>
        <ecNumber evidence="6 18">2.7.7.41</ecNumber>
    </recommendedName>
</protein>
<keyword evidence="9" id="KW-0444">Lipid biosynthesis</keyword>
<dbReference type="PANTHER" id="PTHR46382:SF1">
    <property type="entry name" value="PHOSPHATIDATE CYTIDYLYLTRANSFERASE"/>
    <property type="match status" value="1"/>
</dbReference>
<evidence type="ECO:0000256" key="10">
    <source>
        <dbReference type="ARBA" id="ARBA00022679"/>
    </source>
</evidence>
<feature type="transmembrane region" description="Helical" evidence="19">
    <location>
        <begin position="156"/>
        <end position="171"/>
    </location>
</feature>
<feature type="transmembrane region" description="Helical" evidence="19">
    <location>
        <begin position="83"/>
        <end position="105"/>
    </location>
</feature>
<dbReference type="PROSITE" id="PS01315">
    <property type="entry name" value="CDS"/>
    <property type="match status" value="1"/>
</dbReference>
<evidence type="ECO:0000256" key="13">
    <source>
        <dbReference type="ARBA" id="ARBA00022989"/>
    </source>
</evidence>